<evidence type="ECO:0000256" key="1">
    <source>
        <dbReference type="SAM" id="MobiDB-lite"/>
    </source>
</evidence>
<reference evidence="2 3" key="1">
    <citation type="journal article" date="2019" name="Sci. Rep.">
        <title>Orb-weaving spider Araneus ventricosus genome elucidates the spidroin gene catalogue.</title>
        <authorList>
            <person name="Kono N."/>
            <person name="Nakamura H."/>
            <person name="Ohtoshi R."/>
            <person name="Moran D.A.P."/>
            <person name="Shinohara A."/>
            <person name="Yoshida Y."/>
            <person name="Fujiwara M."/>
            <person name="Mori M."/>
            <person name="Tomita M."/>
            <person name="Arakawa K."/>
        </authorList>
    </citation>
    <scope>NUCLEOTIDE SEQUENCE [LARGE SCALE GENOMIC DNA]</scope>
</reference>
<keyword evidence="3" id="KW-1185">Reference proteome</keyword>
<dbReference type="Proteomes" id="UP000499080">
    <property type="component" value="Unassembled WGS sequence"/>
</dbReference>
<comment type="caution">
    <text evidence="2">The sequence shown here is derived from an EMBL/GenBank/DDBJ whole genome shotgun (WGS) entry which is preliminary data.</text>
</comment>
<evidence type="ECO:0000313" key="2">
    <source>
        <dbReference type="EMBL" id="GBO43135.1"/>
    </source>
</evidence>
<accession>A0A4Y2X0G3</accession>
<proteinExistence type="predicted"/>
<dbReference type="EMBL" id="BGPR01069500">
    <property type="protein sequence ID" value="GBO43135.1"/>
    <property type="molecule type" value="Genomic_DNA"/>
</dbReference>
<sequence>MDLVVRRIKNSSSNFCKHCKRKVHSEDKCFKKKDSQDRSSCRENSGTNRQAESEGFEYSSLETSVTRERLAEFLIDSSATTLICNQRDLLPNLKPIYATEVLVG</sequence>
<name>A0A4Y2X0G3_ARAVE</name>
<gene>
    <name evidence="2" type="ORF">AVEN_138251_1</name>
</gene>
<feature type="region of interest" description="Disordered" evidence="1">
    <location>
        <begin position="34"/>
        <end position="55"/>
    </location>
</feature>
<organism evidence="2 3">
    <name type="scientific">Araneus ventricosus</name>
    <name type="common">Orbweaver spider</name>
    <name type="synonym">Epeira ventricosa</name>
    <dbReference type="NCBI Taxonomy" id="182803"/>
    <lineage>
        <taxon>Eukaryota</taxon>
        <taxon>Metazoa</taxon>
        <taxon>Ecdysozoa</taxon>
        <taxon>Arthropoda</taxon>
        <taxon>Chelicerata</taxon>
        <taxon>Arachnida</taxon>
        <taxon>Araneae</taxon>
        <taxon>Araneomorphae</taxon>
        <taxon>Entelegynae</taxon>
        <taxon>Araneoidea</taxon>
        <taxon>Araneidae</taxon>
        <taxon>Araneus</taxon>
    </lineage>
</organism>
<evidence type="ECO:0000313" key="3">
    <source>
        <dbReference type="Proteomes" id="UP000499080"/>
    </source>
</evidence>
<dbReference type="AlphaFoldDB" id="A0A4Y2X0G3"/>
<protein>
    <submittedName>
        <fullName evidence="2">Uncharacterized protein</fullName>
    </submittedName>
</protein>